<keyword evidence="4 6" id="KW-1133">Transmembrane helix</keyword>
<accession>A0ABR3T8V3</accession>
<sequence>MRPASVLQRLQVPSSSQTVHNRWINDDIRPLPPHRRRWDRAAFISFWAINQICLSNWQLGSSLVAIGLSVWQTMIAVIVGKIIVALVAVFNGYVGADWHIGFPVVSRWTGGLCVQAILSSIFSGYQHMPNRFPASANMDTRQFVGWVIFNVLMIPILYIRPERVQSWVLWFNVISVVTLVAIMIWGLAAVGGGGPLLSSSAEVRTSSELGWGIVSGVSTVIGNIAVGLSNQMDYSRFARHPGDQVFGQYFSIMFFGTIMPLFGCLSSSATLGLYGTAYWNPPDLVQRWLDDSYTPGTRAAAFFAGCGLVVCQIAINVVDNAYSAGMDAAGLFPAYLNIRRGAYVGLVLSIALCPWELLSSAATFISVLSAYSVFLGPMVGIQICDYWLVRRRRVKLSDLYHAGPSGIYYYVRGVNWRAFVAWVVGWAPQLPGFVHAVNKEISVPAGCTHLYQLAFPLGFAISFAVFWGLNRISPPEGLGEVDPVDYFGTFSPEEAAKFGVRVEDEGAVEVVEGVDAGVDKSEAEEEGWNGK</sequence>
<feature type="transmembrane region" description="Helical" evidence="6">
    <location>
        <begin position="41"/>
        <end position="59"/>
    </location>
</feature>
<dbReference type="Pfam" id="PF02133">
    <property type="entry name" value="Transp_cyt_pur"/>
    <property type="match status" value="2"/>
</dbReference>
<feature type="transmembrane region" description="Helical" evidence="6">
    <location>
        <begin position="409"/>
        <end position="429"/>
    </location>
</feature>
<comment type="subcellular location">
    <subcellularLocation>
        <location evidence="1">Membrane</location>
        <topology evidence="1">Multi-pass membrane protein</topology>
    </subcellularLocation>
</comment>
<evidence type="ECO:0000256" key="4">
    <source>
        <dbReference type="ARBA" id="ARBA00022989"/>
    </source>
</evidence>
<feature type="transmembrane region" description="Helical" evidence="6">
    <location>
        <begin position="364"/>
        <end position="388"/>
    </location>
</feature>
<name>A0ABR3T8V3_9PEZI</name>
<feature type="transmembrane region" description="Helical" evidence="6">
    <location>
        <begin position="143"/>
        <end position="160"/>
    </location>
</feature>
<protein>
    <submittedName>
        <fullName evidence="7">Uncharacterized protein</fullName>
    </submittedName>
</protein>
<feature type="transmembrane region" description="Helical" evidence="6">
    <location>
        <begin position="105"/>
        <end position="123"/>
    </location>
</feature>
<dbReference type="Gene3D" id="1.10.4160.10">
    <property type="entry name" value="Hydantoin permease"/>
    <property type="match status" value="1"/>
</dbReference>
<dbReference type="PANTHER" id="PTHR30618">
    <property type="entry name" value="NCS1 FAMILY PURINE/PYRIMIDINE TRANSPORTER"/>
    <property type="match status" value="1"/>
</dbReference>
<dbReference type="CDD" id="cd11482">
    <property type="entry name" value="SLC-NCS1sbd_NRT1-like"/>
    <property type="match status" value="1"/>
</dbReference>
<evidence type="ECO:0000256" key="1">
    <source>
        <dbReference type="ARBA" id="ARBA00004141"/>
    </source>
</evidence>
<proteinExistence type="inferred from homology"/>
<keyword evidence="3 6" id="KW-0812">Transmembrane</keyword>
<evidence type="ECO:0000256" key="2">
    <source>
        <dbReference type="ARBA" id="ARBA00008974"/>
    </source>
</evidence>
<feature type="transmembrane region" description="Helical" evidence="6">
    <location>
        <begin position="249"/>
        <end position="279"/>
    </location>
</feature>
<comment type="similarity">
    <text evidence="2">Belongs to the purine-cytosine permease (2.A.39) family.</text>
</comment>
<dbReference type="InterPro" id="IPR001248">
    <property type="entry name" value="Pur-cyt_permease"/>
</dbReference>
<evidence type="ECO:0000256" key="5">
    <source>
        <dbReference type="ARBA" id="ARBA00023136"/>
    </source>
</evidence>
<keyword evidence="8" id="KW-1185">Reference proteome</keyword>
<feature type="transmembrane region" description="Helical" evidence="6">
    <location>
        <begin position="299"/>
        <end position="319"/>
    </location>
</feature>
<gene>
    <name evidence="7" type="ORF">SLS56_001326</name>
</gene>
<dbReference type="EMBL" id="JAJVDC020000008">
    <property type="protein sequence ID" value="KAL1635974.1"/>
    <property type="molecule type" value="Genomic_DNA"/>
</dbReference>
<dbReference type="Proteomes" id="UP001521116">
    <property type="component" value="Unassembled WGS sequence"/>
</dbReference>
<keyword evidence="5 6" id="KW-0472">Membrane</keyword>
<comment type="caution">
    <text evidence="7">The sequence shown here is derived from an EMBL/GenBank/DDBJ whole genome shotgun (WGS) entry which is preliminary data.</text>
</comment>
<reference evidence="7 8" key="1">
    <citation type="submission" date="2024-02" db="EMBL/GenBank/DDBJ databases">
        <title>De novo assembly and annotation of 12 fungi associated with fruit tree decline syndrome in Ontario, Canada.</title>
        <authorList>
            <person name="Sulman M."/>
            <person name="Ellouze W."/>
            <person name="Ilyukhin E."/>
        </authorList>
    </citation>
    <scope>NUCLEOTIDE SEQUENCE [LARGE SCALE GENOMIC DNA]</scope>
    <source>
        <strain evidence="7 8">M1-105</strain>
    </source>
</reference>
<feature type="transmembrane region" description="Helical" evidence="6">
    <location>
        <begin position="449"/>
        <end position="469"/>
    </location>
</feature>
<feature type="transmembrane region" description="Helical" evidence="6">
    <location>
        <begin position="340"/>
        <end position="358"/>
    </location>
</feature>
<evidence type="ECO:0000256" key="3">
    <source>
        <dbReference type="ARBA" id="ARBA00022692"/>
    </source>
</evidence>
<dbReference type="PANTHER" id="PTHR30618:SF4">
    <property type="entry name" value="ALLANTOIN PERMEASE"/>
    <property type="match status" value="1"/>
</dbReference>
<evidence type="ECO:0000313" key="7">
    <source>
        <dbReference type="EMBL" id="KAL1635974.1"/>
    </source>
</evidence>
<evidence type="ECO:0000256" key="6">
    <source>
        <dbReference type="SAM" id="Phobius"/>
    </source>
</evidence>
<organism evidence="7 8">
    <name type="scientific">Neofusicoccum ribis</name>
    <dbReference type="NCBI Taxonomy" id="45134"/>
    <lineage>
        <taxon>Eukaryota</taxon>
        <taxon>Fungi</taxon>
        <taxon>Dikarya</taxon>
        <taxon>Ascomycota</taxon>
        <taxon>Pezizomycotina</taxon>
        <taxon>Dothideomycetes</taxon>
        <taxon>Dothideomycetes incertae sedis</taxon>
        <taxon>Botryosphaeriales</taxon>
        <taxon>Botryosphaeriaceae</taxon>
        <taxon>Neofusicoccum</taxon>
    </lineage>
</organism>
<feature type="transmembrane region" description="Helical" evidence="6">
    <location>
        <begin position="167"/>
        <end position="189"/>
    </location>
</feature>
<feature type="transmembrane region" description="Helical" evidence="6">
    <location>
        <begin position="209"/>
        <end position="228"/>
    </location>
</feature>
<feature type="transmembrane region" description="Helical" evidence="6">
    <location>
        <begin position="71"/>
        <end position="93"/>
    </location>
</feature>
<dbReference type="InterPro" id="IPR045225">
    <property type="entry name" value="Uracil/uridine/allantoin_perm"/>
</dbReference>
<evidence type="ECO:0000313" key="8">
    <source>
        <dbReference type="Proteomes" id="UP001521116"/>
    </source>
</evidence>